<evidence type="ECO:0000256" key="7">
    <source>
        <dbReference type="ARBA" id="ARBA00022989"/>
    </source>
</evidence>
<feature type="domain" description="PLAT" evidence="18">
    <location>
        <begin position="2012"/>
        <end position="2129"/>
    </location>
</feature>
<dbReference type="Pfam" id="PF02010">
    <property type="entry name" value="REJ"/>
    <property type="match status" value="1"/>
</dbReference>
<evidence type="ECO:0000259" key="18">
    <source>
        <dbReference type="PROSITE" id="PS50095"/>
    </source>
</evidence>
<name>A0ABN8MTN6_9CNID</name>
<sequence length="3386" mass="381174">GFIAECPRPIPFIVSQQNLSASSSRDQFTAQDGLITDDTLTAWCASVKNDKQWLQVDLQEEKDVMALALQGYNHSWVTTFYVQYSSDGETWYCYGSETGPKLFDGNENDETIKVYVLHLDSIYARFLRINPQSWEHDVCLRTEIYGCPYDVNKTYDHRPPLYNNTCGVERPTEPPTTVPITTIEDVIGVIPITPFQLILPSYTIKTSEFIHIGVGVHEGTLVEYHWKLGNEELTKKIKKFWHTYNHPGVYKVEVNATNSNSTYFTSGIVVVQDIISGHRCVEGTIVVNLTEEASIKWAISKGTNVSFTISLGDGSSEKVLENIGDKIRNYSLSHQYAHVGVYNVLINAENRVDEKSINCTVIVQEPILELLLTAIVPRIKHGSRSAYIAIGENISMVGTITGGTNASCSFDFGEDVLNEGVNVFQATYAYRQTGNYTIGLTCENRVSRRIETFSTRIVIQKDEPITGLQIKVNVTARGESSAFTLVKETGTAFLCYWEFGDAFSVLTDFSQIDTPVLHNYTEEGYFNVSTNCSNRHGAVVAKGIAWVQIPIVNLTCDSMLTYVNTSAEASFNVSVKSGSHVTVTTRFESNYTKSFSLGRSINGWKYFLLNHSFASNGSYEVTVIAFNRLGSLTSQCDPVVIVQHPLNDITLTLEERTIKNSSNATFILKTLTLERYPTDAFCLWSFGDKSPVEKRRLVFNSHGKYIILHRYSFTGNSSTGNFTFTTNVSCSNEVSRTEFHTAVTVLAPVRPEIKVALQSEFSAKFTNIVSRKYFALGDTATMLVTSQNFDKAYRWRLYGDVVLGITKEPWFNVTLSQTGTLTASVEVDKFVENTSASVQFNVQEKISGVSFTSSGFTWLRNSTHFEITIPKFQHGSCFIVAFNDSITSWINKTNCATSDNEVNFTYSFNHTFPFEGNYTVSLTVFNRVSEVKKNVSVLVAKPVCKVKNVSIWDSDRNMRITGGVENILQPIKYNRSDTIRLEGQYINQCLLSNSGDVKFFWQIIRIEPENLEPGRHCFNETTGVKKKNYYSSNITVPRNLLIYGNYSFNLTVELTGSDVLNLYGQVQEETKAIVEIVPTPLGGEIRGNSCREADTEKTFSLDADFNDRDVATQFDDRDVALDGKKGLNFDWYCRTKNHFSGIHCRGQEMSYDGQFVHCADQKLIHNTSAIESNLNYSNFTPGLESYVANKTYIFTVKVTKECDGRTAWGEVSVFILPPGPPRMTIRCLDRNCSSRLNPSIDLRLEAECEGQCLFFTLFFRWKIQRLNGSEWSLPAELIRENTNRDFVIKSQIFQEHLKPGGQCIVKLETWREGGRTGYVTKILRVNEPPKPGNCSCYPPTGNISHTEFQISCDGWVDSEKPLLYSFSYRRNDNGTQPLLTSPENPSSSRKFRIYEQVSQNVLSVNISINVSVEDALGMSSWYEVKLQVQNVKRATVNLDSVFDDLDNENTTSNISNPGEVREENLKVLSLLEQVLFSDDDDNIGNEGEASQATTTLLPTTKAQQITGGNVTEETITATGSTVAPTEQQMTETQQKKAKIIEKITSKLKTNTKVLAESGTTTVDELLVISDALERATENNEVLTQNARDDTVDTMSSIVGALEKDTVPVSSLEKISSEILGIAGNLFKSISEGSPVSLDDPFYRCDDAFKERGREASKEILDVVNKMCLAVLKAKTPGDADTVINTAKITAVLQKALANSLNGSIVQNELGMFTLPNLGLFQNINFEDYALNLQMLSFSENPYSDCGGEENITTSVVALEVLQTDGSMVSLEGLERDIDIRIRQVDESLKAERENFVLQINDTSAQVHTFNYSLDNAGVSLEFVSEDENVQEWNIMVALGRRPSSSDNLASWSVDGMEQKLFILDHSLISGEGTYYIQVQGKTGSFSDYNASYSLTISTLKCFFWNETTKSWSTEGCKVGTETTTVEIQCLCNHLTSFAAQVFVAPNVIDFEKALEGFAELLTSSSNPVVLSAVIVIFVIYVLLLVWARRRDVRNAKKDETKPLEDNEPSHRYRYELLVLTGMRKGAGTTADVSCVLAGMDGDTGPRLLRDPEIQRFERSGMDSFLLTTPCYLGELTLLKIWHNNSGSSPSWYLKQVIVRDVTKDSVYVFMCNRWLAVEFDDGEVMRKLHSARKDDLVSFSHLFYNVSQRNITDNHLWFSVFAKPRMSSFTTVQRLSCCLALLLCTMLTNAMFYGLDDQEADPTATINLGPISVSAREVYIGVISSLIIFPINLAIAAVFRNVSPKSENRKMGVKNRRKEKRAKAYKGDFEDIIQWYRNQDKEDDELHPENTDSIPTALPPVETVDKDKKTAAWLNAGMDSCGSQKCLAELDHNDWQEDMGRFEVFEEASVKVQVNEKFGSAAARETHNRKIPHWFVCIGWLGIIVVTITSAFFVILYGFQFGKEKATQWLISLCISLVQDVFVSQPIKVLFIAIFIALVIKKPQEQMETKSAQIENADEEEELYGADFDNRNGYPEFEKIIPQQYVDYRSTKLTPPDLTELSRAREKRKREMRISQIVKEVILYVLFLIALFVVSFGQRDPKAYLVAKLIEDTYLGGAYSSKGLNEIGGFDNYWKWIEGTVLPSLSSSSREWAKGCHPLENYTADCNSRLVGGARVRQLRVSQEGCQVAGPMKETISGCNGYYSLFKEDKGSYNAGWKSTNKALNSTISPWSYQSMNALDSLPFLGIRGTYGGGGFSLDLSYSNETEISLKVLKQNYWIDSRTRAIFLEIAIYSAQVNLFGVATFLTEWIPTNGIIYFNNVRVARLYRNTGDLHLAIFVCEIFLVIFLAIFIYTELKQAYRLRKQYFKDPWNWLEVSQIVLTVTGAIALLQRTYFTQKAISRMKSNPGQFVSFIQATSWDETFVYLLAFLVFLANLKLLKLMRFNHRIYLFTKTLSKAALPLFSFLVVFLVFYIAFSFLFYSIYGSVLPEYRSFLTTIETLFSAVMGGFDFETVQANNRLLGPVIFFSFQMVMVMILMNVFLTILMDSFAEVQADEHLKSKDYEVVEYMLQQFKYFFVKTGKVGSVSENDASSGSEVNLTRAANRAQSDGESNACDSTEGNSLEVSEAKDQTAVKRDHGSFSSLSTLLDATHFRHDAYQDEEDVSSTWPSLSLPKFHTHNVDNEEPLPYPGEPVGDVTEGQTIDIPAKSDHDSRRPFIVSQSGDDYCGSDSESQYALTECSQSRRCSTVTYPSLDLESSRKTNSDSCYSVDRVETPSLQSEQNAGSSASHYYELLNKAIDELIVKEEKKLENKHVALDPDLYHYYELLEDTIRGREREQDTLSEAFSFTNYKVCSNFINAQGNHAMDWESCLEVEAKIADLQSIFASVAMSDLQEDEAFEQLFKLYISVLNEFSFEPDSATMESKLVKRFEEKARWKYTRHMYTQA</sequence>
<dbReference type="InterPro" id="IPR000203">
    <property type="entry name" value="GPS"/>
</dbReference>
<dbReference type="Gene3D" id="2.60.60.20">
    <property type="entry name" value="PLAT/LH2 domain"/>
    <property type="match status" value="1"/>
</dbReference>
<dbReference type="Pfam" id="PF08016">
    <property type="entry name" value="PKD_channel"/>
    <property type="match status" value="1"/>
</dbReference>
<keyword evidence="12" id="KW-0966">Cell projection</keyword>
<dbReference type="InterPro" id="IPR000421">
    <property type="entry name" value="FA58C"/>
</dbReference>
<evidence type="ECO:0000256" key="3">
    <source>
        <dbReference type="ARBA" id="ARBA00007200"/>
    </source>
</evidence>
<dbReference type="InterPro" id="IPR057244">
    <property type="entry name" value="GAIN_B"/>
</dbReference>
<evidence type="ECO:0000256" key="15">
    <source>
        <dbReference type="SAM" id="Phobius"/>
    </source>
</evidence>
<feature type="transmembrane region" description="Helical" evidence="15">
    <location>
        <begin position="2374"/>
        <end position="2397"/>
    </location>
</feature>
<comment type="subcellular location">
    <subcellularLocation>
        <location evidence="2">Cell membrane</location>
        <topology evidence="2">Multi-pass membrane protein</topology>
    </subcellularLocation>
    <subcellularLocation>
        <location evidence="1">Cell projection</location>
        <location evidence="1">Cilium</location>
    </subcellularLocation>
</comment>
<keyword evidence="7 15" id="KW-1133">Transmembrane helix</keyword>
<feature type="transmembrane region" description="Helical" evidence="15">
    <location>
        <begin position="2218"/>
        <end position="2239"/>
    </location>
</feature>
<dbReference type="PROSITE" id="PS01286">
    <property type="entry name" value="FA58C_2"/>
    <property type="match status" value="1"/>
</dbReference>
<keyword evidence="8" id="KW-0969">Cilium</keyword>
<dbReference type="EMBL" id="CALNXK010000004">
    <property type="protein sequence ID" value="CAH3035664.1"/>
    <property type="molecule type" value="Genomic_DNA"/>
</dbReference>
<dbReference type="SUPFAM" id="SSF49723">
    <property type="entry name" value="Lipase/lipooxygenase domain (PLAT/LH2 domain)"/>
    <property type="match status" value="1"/>
</dbReference>
<dbReference type="InterPro" id="IPR051223">
    <property type="entry name" value="Polycystin"/>
</dbReference>
<evidence type="ECO:0000256" key="14">
    <source>
        <dbReference type="SAM" id="MobiDB-lite"/>
    </source>
</evidence>
<evidence type="ECO:0000256" key="2">
    <source>
        <dbReference type="ARBA" id="ARBA00004651"/>
    </source>
</evidence>
<reference evidence="20 21" key="1">
    <citation type="submission" date="2022-05" db="EMBL/GenBank/DDBJ databases">
        <authorList>
            <consortium name="Genoscope - CEA"/>
            <person name="William W."/>
        </authorList>
    </citation>
    <scope>NUCLEOTIDE SEQUENCE [LARGE SCALE GENOMIC DNA]</scope>
</reference>
<gene>
    <name evidence="20" type="ORF">PLOB_00030951</name>
</gene>
<evidence type="ECO:0000256" key="6">
    <source>
        <dbReference type="ARBA" id="ARBA00022729"/>
    </source>
</evidence>
<dbReference type="SMART" id="SM00089">
    <property type="entry name" value="PKD"/>
    <property type="match status" value="6"/>
</dbReference>
<dbReference type="PROSITE" id="PS50221">
    <property type="entry name" value="GAIN_B"/>
    <property type="match status" value="1"/>
</dbReference>
<feature type="domain" description="GAIN-B" evidence="19">
    <location>
        <begin position="1807"/>
        <end position="1949"/>
    </location>
</feature>
<dbReference type="SMART" id="SM00231">
    <property type="entry name" value="FA58C"/>
    <property type="match status" value="1"/>
</dbReference>
<evidence type="ECO:0000256" key="9">
    <source>
        <dbReference type="ARBA" id="ARBA00023136"/>
    </source>
</evidence>
<dbReference type="Pfam" id="PF01477">
    <property type="entry name" value="PLAT"/>
    <property type="match status" value="1"/>
</dbReference>
<dbReference type="SUPFAM" id="SSF81324">
    <property type="entry name" value="Voltage-gated potassium channels"/>
    <property type="match status" value="1"/>
</dbReference>
<feature type="domain" description="PKD" evidence="17">
    <location>
        <begin position="302"/>
        <end position="370"/>
    </location>
</feature>
<evidence type="ECO:0000256" key="8">
    <source>
        <dbReference type="ARBA" id="ARBA00023069"/>
    </source>
</evidence>
<keyword evidence="10" id="KW-1015">Disulfide bond</keyword>
<dbReference type="SUPFAM" id="SSF49785">
    <property type="entry name" value="Galactose-binding domain-like"/>
    <property type="match status" value="1"/>
</dbReference>
<dbReference type="InterPro" id="IPR042060">
    <property type="entry name" value="PLAT_polycystin1"/>
</dbReference>
<dbReference type="SUPFAM" id="SSF49299">
    <property type="entry name" value="PKD domain"/>
    <property type="match status" value="6"/>
</dbReference>
<feature type="non-terminal residue" evidence="20">
    <location>
        <position position="1"/>
    </location>
</feature>
<evidence type="ECO:0000256" key="13">
    <source>
        <dbReference type="PROSITE-ProRule" id="PRU00152"/>
    </source>
</evidence>
<feature type="transmembrane region" description="Helical" evidence="15">
    <location>
        <begin position="2813"/>
        <end position="2835"/>
    </location>
</feature>
<dbReference type="InterPro" id="IPR008979">
    <property type="entry name" value="Galactose-bd-like_sf"/>
</dbReference>
<dbReference type="PANTHER" id="PTHR10877">
    <property type="entry name" value="POLYCYSTIN FAMILY MEMBER"/>
    <property type="match status" value="1"/>
</dbReference>
<dbReference type="CDD" id="cd01752">
    <property type="entry name" value="PLAT_polycystin"/>
    <property type="match status" value="1"/>
</dbReference>
<feature type="transmembrane region" description="Helical" evidence="15">
    <location>
        <begin position="2960"/>
        <end position="2982"/>
    </location>
</feature>
<feature type="transmembrane region" description="Helical" evidence="15">
    <location>
        <begin position="2900"/>
        <end position="2924"/>
    </location>
</feature>
<dbReference type="Proteomes" id="UP001159405">
    <property type="component" value="Unassembled WGS sequence"/>
</dbReference>
<feature type="transmembrane region" description="Helical" evidence="15">
    <location>
        <begin position="2862"/>
        <end position="2879"/>
    </location>
</feature>
<dbReference type="Pfam" id="PF00754">
    <property type="entry name" value="F5_F8_type_C"/>
    <property type="match status" value="1"/>
</dbReference>
<dbReference type="InterPro" id="IPR003915">
    <property type="entry name" value="PKD_2"/>
</dbReference>
<keyword evidence="6" id="KW-0732">Signal</keyword>
<comment type="caution">
    <text evidence="13">Lacks conserved residue(s) required for the propagation of feature annotation.</text>
</comment>
<evidence type="ECO:0000259" key="16">
    <source>
        <dbReference type="PROSITE" id="PS50022"/>
    </source>
</evidence>
<accession>A0ABN8MTN6</accession>
<protein>
    <submittedName>
        <fullName evidence="20">Uncharacterized protein</fullName>
    </submittedName>
</protein>
<dbReference type="Gene3D" id="1.10.287.70">
    <property type="match status" value="1"/>
</dbReference>
<keyword evidence="21" id="KW-1185">Reference proteome</keyword>
<dbReference type="InterPro" id="IPR002859">
    <property type="entry name" value="PKD/REJ-like"/>
</dbReference>
<dbReference type="Gene3D" id="2.60.120.260">
    <property type="entry name" value="Galactose-binding domain-like"/>
    <property type="match status" value="1"/>
</dbReference>
<evidence type="ECO:0000256" key="12">
    <source>
        <dbReference type="ARBA" id="ARBA00023273"/>
    </source>
</evidence>
<keyword evidence="9 15" id="KW-0472">Membrane</keyword>
<feature type="transmembrane region" description="Helical" evidence="15">
    <location>
        <begin position="2409"/>
        <end position="2440"/>
    </location>
</feature>
<dbReference type="InterPro" id="IPR000601">
    <property type="entry name" value="PKD_dom"/>
</dbReference>
<feature type="domain" description="F5/8 type C" evidence="16">
    <location>
        <begin position="1"/>
        <end position="147"/>
    </location>
</feature>
<evidence type="ECO:0000256" key="4">
    <source>
        <dbReference type="ARBA" id="ARBA00022475"/>
    </source>
</evidence>
<dbReference type="InterPro" id="IPR046791">
    <property type="entry name" value="Polycystin_dom"/>
</dbReference>
<evidence type="ECO:0000259" key="19">
    <source>
        <dbReference type="PROSITE" id="PS50221"/>
    </source>
</evidence>
<feature type="region of interest" description="Disordered" evidence="14">
    <location>
        <begin position="2280"/>
        <end position="2300"/>
    </location>
</feature>
<dbReference type="Pfam" id="PF20519">
    <property type="entry name" value="Polycystin_dom"/>
    <property type="match status" value="1"/>
</dbReference>
<feature type="domain" description="PKD" evidence="17">
    <location>
        <begin position="497"/>
        <end position="554"/>
    </location>
</feature>
<comment type="similarity">
    <text evidence="3">Belongs to the polycystin family.</text>
</comment>
<dbReference type="CDD" id="cd00146">
    <property type="entry name" value="PKD"/>
    <property type="match status" value="1"/>
</dbReference>
<dbReference type="PRINTS" id="PR01433">
    <property type="entry name" value="POLYCYSTIN2"/>
</dbReference>
<dbReference type="InterPro" id="IPR046338">
    <property type="entry name" value="GAIN_dom_sf"/>
</dbReference>
<feature type="region of interest" description="Disordered" evidence="14">
    <location>
        <begin position="3117"/>
        <end position="3166"/>
    </location>
</feature>
<proteinExistence type="inferred from homology"/>
<dbReference type="InterPro" id="IPR035986">
    <property type="entry name" value="PKD_dom_sf"/>
</dbReference>
<evidence type="ECO:0000256" key="10">
    <source>
        <dbReference type="ARBA" id="ARBA00023157"/>
    </source>
</evidence>
<feature type="transmembrane region" description="Helical" evidence="15">
    <location>
        <begin position="1968"/>
        <end position="1987"/>
    </location>
</feature>
<keyword evidence="4" id="KW-1003">Cell membrane</keyword>
<feature type="domain" description="PKD" evidence="17">
    <location>
        <begin position="219"/>
        <end position="265"/>
    </location>
</feature>
<comment type="caution">
    <text evidence="20">The sequence shown here is derived from an EMBL/GenBank/DDBJ whole genome shotgun (WGS) entry which is preliminary data.</text>
</comment>
<dbReference type="PROSITE" id="PS50095">
    <property type="entry name" value="PLAT"/>
    <property type="match status" value="1"/>
</dbReference>
<keyword evidence="5 15" id="KW-0812">Transmembrane</keyword>
<dbReference type="CDD" id="cd00057">
    <property type="entry name" value="FA58C"/>
    <property type="match status" value="1"/>
</dbReference>
<dbReference type="PANTHER" id="PTHR10877:SF150">
    <property type="entry name" value="REJ DOMAIN-CONTAINING PROTEIN"/>
    <property type="match status" value="1"/>
</dbReference>
<dbReference type="InterPro" id="IPR013122">
    <property type="entry name" value="PKD1_2_channel"/>
</dbReference>
<dbReference type="PROSITE" id="PS50022">
    <property type="entry name" value="FA58C_3"/>
    <property type="match status" value="1"/>
</dbReference>
<evidence type="ECO:0000256" key="1">
    <source>
        <dbReference type="ARBA" id="ARBA00004138"/>
    </source>
</evidence>
<evidence type="ECO:0000256" key="5">
    <source>
        <dbReference type="ARBA" id="ARBA00022692"/>
    </source>
</evidence>
<dbReference type="Pfam" id="PF00801">
    <property type="entry name" value="PKD"/>
    <property type="match status" value="1"/>
</dbReference>
<dbReference type="PROSITE" id="PS50093">
    <property type="entry name" value="PKD"/>
    <property type="match status" value="3"/>
</dbReference>
<dbReference type="InterPro" id="IPR022409">
    <property type="entry name" value="PKD/Chitinase_dom"/>
</dbReference>
<dbReference type="Pfam" id="PF01825">
    <property type="entry name" value="GPS"/>
    <property type="match status" value="1"/>
</dbReference>
<evidence type="ECO:0000256" key="11">
    <source>
        <dbReference type="ARBA" id="ARBA00023180"/>
    </source>
</evidence>
<evidence type="ECO:0000313" key="20">
    <source>
        <dbReference type="EMBL" id="CAH3035664.1"/>
    </source>
</evidence>
<feature type="transmembrane region" description="Helical" evidence="15">
    <location>
        <begin position="2773"/>
        <end position="2793"/>
    </location>
</feature>
<evidence type="ECO:0000313" key="21">
    <source>
        <dbReference type="Proteomes" id="UP001159405"/>
    </source>
</evidence>
<evidence type="ECO:0000259" key="17">
    <source>
        <dbReference type="PROSITE" id="PS50093"/>
    </source>
</evidence>
<dbReference type="InterPro" id="IPR036392">
    <property type="entry name" value="PLAT/LH2_dom_sf"/>
</dbReference>
<dbReference type="Gene3D" id="2.60.220.50">
    <property type="match status" value="1"/>
</dbReference>
<keyword evidence="11" id="KW-0325">Glycoprotein</keyword>
<dbReference type="InterPro" id="IPR001024">
    <property type="entry name" value="PLAT/LH2_dom"/>
</dbReference>
<organism evidence="20 21">
    <name type="scientific">Porites lobata</name>
    <dbReference type="NCBI Taxonomy" id="104759"/>
    <lineage>
        <taxon>Eukaryota</taxon>
        <taxon>Metazoa</taxon>
        <taxon>Cnidaria</taxon>
        <taxon>Anthozoa</taxon>
        <taxon>Hexacorallia</taxon>
        <taxon>Scleractinia</taxon>
        <taxon>Fungiina</taxon>
        <taxon>Poritidae</taxon>
        <taxon>Porites</taxon>
    </lineage>
</organism>
<feature type="transmembrane region" description="Helical" evidence="15">
    <location>
        <begin position="2517"/>
        <end position="2537"/>
    </location>
</feature>
<dbReference type="SMART" id="SM00308">
    <property type="entry name" value="LH2"/>
    <property type="match status" value="1"/>
</dbReference>
<dbReference type="SMART" id="SM00303">
    <property type="entry name" value="GPS"/>
    <property type="match status" value="1"/>
</dbReference>
<feature type="transmembrane region" description="Helical" evidence="15">
    <location>
        <begin position="2175"/>
        <end position="2195"/>
    </location>
</feature>